<dbReference type="RefSeq" id="XP_028275125.1">
    <property type="nucleotide sequence ID" value="XM_028419324.1"/>
</dbReference>
<keyword evidence="1" id="KW-0430">Lectin</keyword>
<comment type="similarity">
    <text evidence="2">Belongs to the tectonin family.</text>
</comment>
<dbReference type="Proteomes" id="UP000515145">
    <property type="component" value="Chromosome 2"/>
</dbReference>
<dbReference type="InParanoid" id="A0A6P7JEG7"/>
<dbReference type="InterPro" id="IPR051513">
    <property type="entry name" value="Tectonin_beta-prop"/>
</dbReference>
<evidence type="ECO:0000313" key="4">
    <source>
        <dbReference type="RefSeq" id="XP_028275125.1"/>
    </source>
</evidence>
<accession>A0A6P7JEG7</accession>
<sequence length="92" mass="10024">MGDLKVTPNTCNISGWKNFPGAAVMAEVGTDGNIYVVNRYGKVYQRTGISPSVPQGTDWVHIPMCLPIKHVSYDLGKLWPVTKGGIIMQCSN</sequence>
<dbReference type="PANTHER" id="PTHR23250:SF3">
    <property type="entry name" value="FISH-EGG LECTIN-LIKE ISOFORM X1-RELATED"/>
    <property type="match status" value="1"/>
</dbReference>
<dbReference type="GeneID" id="114444604"/>
<keyword evidence="3" id="KW-1185">Reference proteome</keyword>
<dbReference type="Pfam" id="PF19193">
    <property type="entry name" value="Tectonin"/>
    <property type="match status" value="1"/>
</dbReference>
<dbReference type="OrthoDB" id="166585at2759"/>
<proteinExistence type="inferred from homology"/>
<protein>
    <submittedName>
        <fullName evidence="4">Fish-egg lectin-like</fullName>
    </submittedName>
</protein>
<dbReference type="InterPro" id="IPR006624">
    <property type="entry name" value="Beta-propeller_rpt_TECPR"/>
</dbReference>
<gene>
    <name evidence="4" type="primary">LOC114444604</name>
</gene>
<reference evidence="4" key="1">
    <citation type="submission" date="2025-08" db="UniProtKB">
        <authorList>
            <consortium name="RefSeq"/>
        </authorList>
    </citation>
    <scope>IDENTIFICATION</scope>
</reference>
<dbReference type="AlphaFoldDB" id="A0A6P7JEG7"/>
<evidence type="ECO:0000256" key="1">
    <source>
        <dbReference type="ARBA" id="ARBA00022734"/>
    </source>
</evidence>
<evidence type="ECO:0000313" key="3">
    <source>
        <dbReference type="Proteomes" id="UP000515145"/>
    </source>
</evidence>
<name>A0A6P7JEG7_9TELE</name>
<dbReference type="GO" id="GO:0030246">
    <property type="term" value="F:carbohydrate binding"/>
    <property type="evidence" value="ECO:0007669"/>
    <property type="project" value="UniProtKB-KW"/>
</dbReference>
<dbReference type="PANTHER" id="PTHR23250">
    <property type="entry name" value="DYSFERLIN-RELATED"/>
    <property type="match status" value="1"/>
</dbReference>
<evidence type="ECO:0000256" key="2">
    <source>
        <dbReference type="ARBA" id="ARBA00038331"/>
    </source>
</evidence>
<organism evidence="3 4">
    <name type="scientific">Parambassis ranga</name>
    <name type="common">Indian glassy fish</name>
    <dbReference type="NCBI Taxonomy" id="210632"/>
    <lineage>
        <taxon>Eukaryota</taxon>
        <taxon>Metazoa</taxon>
        <taxon>Chordata</taxon>
        <taxon>Craniata</taxon>
        <taxon>Vertebrata</taxon>
        <taxon>Euteleostomi</taxon>
        <taxon>Actinopterygii</taxon>
        <taxon>Neopterygii</taxon>
        <taxon>Teleostei</taxon>
        <taxon>Neoteleostei</taxon>
        <taxon>Acanthomorphata</taxon>
        <taxon>Ovalentaria</taxon>
        <taxon>Ambassidae</taxon>
        <taxon>Parambassis</taxon>
    </lineage>
</organism>